<dbReference type="InterPro" id="IPR029033">
    <property type="entry name" value="His_PPase_superfam"/>
</dbReference>
<accession>A0A0F9LYA3</accession>
<organism evidence="1">
    <name type="scientific">marine sediment metagenome</name>
    <dbReference type="NCBI Taxonomy" id="412755"/>
    <lineage>
        <taxon>unclassified sequences</taxon>
        <taxon>metagenomes</taxon>
        <taxon>ecological metagenomes</taxon>
    </lineage>
</organism>
<gene>
    <name evidence="1" type="ORF">LCGC14_1221510</name>
</gene>
<dbReference type="EMBL" id="LAZR01006435">
    <property type="protein sequence ID" value="KKM92136.1"/>
    <property type="molecule type" value="Genomic_DNA"/>
</dbReference>
<dbReference type="Pfam" id="PF00300">
    <property type="entry name" value="His_Phos_1"/>
    <property type="match status" value="1"/>
</dbReference>
<proteinExistence type="predicted"/>
<dbReference type="InterPro" id="IPR013078">
    <property type="entry name" value="His_Pase_superF_clade-1"/>
</dbReference>
<evidence type="ECO:0000313" key="1">
    <source>
        <dbReference type="EMBL" id="KKM92136.1"/>
    </source>
</evidence>
<reference evidence="1" key="1">
    <citation type="journal article" date="2015" name="Nature">
        <title>Complex archaea that bridge the gap between prokaryotes and eukaryotes.</title>
        <authorList>
            <person name="Spang A."/>
            <person name="Saw J.H."/>
            <person name="Jorgensen S.L."/>
            <person name="Zaremba-Niedzwiedzka K."/>
            <person name="Martijn J."/>
            <person name="Lind A.E."/>
            <person name="van Eijk R."/>
            <person name="Schleper C."/>
            <person name="Guy L."/>
            <person name="Ettema T.J."/>
        </authorList>
    </citation>
    <scope>NUCLEOTIDE SEQUENCE</scope>
</reference>
<evidence type="ECO:0008006" key="2">
    <source>
        <dbReference type="Google" id="ProtNLM"/>
    </source>
</evidence>
<sequence>MSRLILGFIRHGDYQQLADTPSAHQPFGLSYRGKTDACLEAQKLCRFILHEGWQLLPHIDCSNMLRSWQTAEIFRVILEASLDLSLSTQSYDALAERSVGSVANLTVKEIEDIVNNDPRYPSLKEGWKSDSDFCLPFQGAESLMTAGHRVATHLNTQMADITRKSDTQLKLCVGHGASFRHAAYHFGVIDAEEIAQLSMYHSRPIFLELLEDGSWQHIAGEWKYRSSAAAIPMD</sequence>
<name>A0A0F9LYA3_9ZZZZ</name>
<dbReference type="Gene3D" id="3.40.50.1240">
    <property type="entry name" value="Phosphoglycerate mutase-like"/>
    <property type="match status" value="1"/>
</dbReference>
<comment type="caution">
    <text evidence="1">The sequence shown here is derived from an EMBL/GenBank/DDBJ whole genome shotgun (WGS) entry which is preliminary data.</text>
</comment>
<dbReference type="AlphaFoldDB" id="A0A0F9LYA3"/>
<dbReference type="SUPFAM" id="SSF53254">
    <property type="entry name" value="Phosphoglycerate mutase-like"/>
    <property type="match status" value="1"/>
</dbReference>
<protein>
    <recommendedName>
        <fullName evidence="2">2,3-bisphosphoglycerate-dependent phosphoglycerate mutase</fullName>
    </recommendedName>
</protein>